<dbReference type="SMART" id="SM00665">
    <property type="entry name" value="B561"/>
    <property type="match status" value="1"/>
</dbReference>
<keyword evidence="6" id="KW-0479">Metal-binding</keyword>
<dbReference type="EMBL" id="PGCJ01000024">
    <property type="protein sequence ID" value="PLW56144.1"/>
    <property type="molecule type" value="Genomic_DNA"/>
</dbReference>
<evidence type="ECO:0000313" key="18">
    <source>
        <dbReference type="Proteomes" id="UP000235392"/>
    </source>
</evidence>
<dbReference type="EMBL" id="PGCJ01000838">
    <property type="protein sequence ID" value="PLW18057.1"/>
    <property type="molecule type" value="Genomic_DNA"/>
</dbReference>
<protein>
    <recommendedName>
        <fullName evidence="13">Cytochrome b561 domain-containing protein</fullName>
    </recommendedName>
</protein>
<dbReference type="STRING" id="200324.A0A2N5SXU7"/>
<evidence type="ECO:0000256" key="10">
    <source>
        <dbReference type="ARBA" id="ARBA00023136"/>
    </source>
</evidence>
<organism evidence="14 17">
    <name type="scientific">Puccinia coronata f. sp. avenae</name>
    <dbReference type="NCBI Taxonomy" id="200324"/>
    <lineage>
        <taxon>Eukaryota</taxon>
        <taxon>Fungi</taxon>
        <taxon>Dikarya</taxon>
        <taxon>Basidiomycota</taxon>
        <taxon>Pucciniomycotina</taxon>
        <taxon>Pucciniomycetes</taxon>
        <taxon>Pucciniales</taxon>
        <taxon>Pucciniaceae</taxon>
        <taxon>Puccinia</taxon>
    </lineage>
</organism>
<evidence type="ECO:0000256" key="9">
    <source>
        <dbReference type="ARBA" id="ARBA00023004"/>
    </source>
</evidence>
<feature type="domain" description="Cytochrome b561" evidence="13">
    <location>
        <begin position="60"/>
        <end position="267"/>
    </location>
</feature>
<comment type="cofactor">
    <cofactor evidence="1">
        <name>heme b</name>
        <dbReference type="ChEBI" id="CHEBI:60344"/>
    </cofactor>
</comment>
<evidence type="ECO:0000259" key="13">
    <source>
        <dbReference type="PROSITE" id="PS50939"/>
    </source>
</evidence>
<feature type="transmembrane region" description="Helical" evidence="12">
    <location>
        <begin position="66"/>
        <end position="85"/>
    </location>
</feature>
<dbReference type="GO" id="GO:0016020">
    <property type="term" value="C:membrane"/>
    <property type="evidence" value="ECO:0007669"/>
    <property type="project" value="UniProtKB-SubCell"/>
</dbReference>
<gene>
    <name evidence="16" type="ORF">PCANC_04708</name>
    <name evidence="14" type="ORF">PCANC_14709</name>
    <name evidence="15" type="ORF">PCASD_06758</name>
</gene>
<feature type="compositionally biased region" description="Polar residues" evidence="11">
    <location>
        <begin position="1"/>
        <end position="18"/>
    </location>
</feature>
<keyword evidence="9" id="KW-0408">Iron</keyword>
<keyword evidence="3" id="KW-0813">Transport</keyword>
<evidence type="ECO:0000256" key="6">
    <source>
        <dbReference type="ARBA" id="ARBA00022723"/>
    </source>
</evidence>
<keyword evidence="17" id="KW-1185">Reference proteome</keyword>
<evidence type="ECO:0000256" key="3">
    <source>
        <dbReference type="ARBA" id="ARBA00022448"/>
    </source>
</evidence>
<evidence type="ECO:0000256" key="7">
    <source>
        <dbReference type="ARBA" id="ARBA00022982"/>
    </source>
</evidence>
<dbReference type="OrthoDB" id="432881at2759"/>
<keyword evidence="5 12" id="KW-0812">Transmembrane</keyword>
<dbReference type="PANTHER" id="PTHR15422">
    <property type="entry name" value="OS05G0565100 PROTEIN"/>
    <property type="match status" value="1"/>
</dbReference>
<dbReference type="CDD" id="cd08761">
    <property type="entry name" value="Cyt_b561_CYB561D2_like"/>
    <property type="match status" value="1"/>
</dbReference>
<feature type="transmembrane region" description="Helical" evidence="12">
    <location>
        <begin position="91"/>
        <end position="114"/>
    </location>
</feature>
<dbReference type="GO" id="GO:0046872">
    <property type="term" value="F:metal ion binding"/>
    <property type="evidence" value="ECO:0007669"/>
    <property type="project" value="UniProtKB-KW"/>
</dbReference>
<dbReference type="Proteomes" id="UP000235392">
    <property type="component" value="Unassembled WGS sequence"/>
</dbReference>
<keyword evidence="8 12" id="KW-1133">Transmembrane helix</keyword>
<accession>A0A2N5SXU7</accession>
<feature type="transmembrane region" description="Helical" evidence="12">
    <location>
        <begin position="135"/>
        <end position="153"/>
    </location>
</feature>
<name>A0A2N5SXU7_9BASI</name>
<feature type="transmembrane region" description="Helical" evidence="12">
    <location>
        <begin position="165"/>
        <end position="188"/>
    </location>
</feature>
<evidence type="ECO:0000313" key="15">
    <source>
        <dbReference type="EMBL" id="PLW43524.1"/>
    </source>
</evidence>
<evidence type="ECO:0000313" key="17">
    <source>
        <dbReference type="Proteomes" id="UP000235388"/>
    </source>
</evidence>
<evidence type="ECO:0000256" key="5">
    <source>
        <dbReference type="ARBA" id="ARBA00022692"/>
    </source>
</evidence>
<evidence type="ECO:0000256" key="11">
    <source>
        <dbReference type="SAM" id="MobiDB-lite"/>
    </source>
</evidence>
<evidence type="ECO:0000256" key="1">
    <source>
        <dbReference type="ARBA" id="ARBA00001970"/>
    </source>
</evidence>
<dbReference type="InterPro" id="IPR006593">
    <property type="entry name" value="Cyt_b561/ferric_Rdtase_TM"/>
</dbReference>
<evidence type="ECO:0000256" key="12">
    <source>
        <dbReference type="SAM" id="Phobius"/>
    </source>
</evidence>
<dbReference type="Gene3D" id="1.20.120.1770">
    <property type="match status" value="1"/>
</dbReference>
<evidence type="ECO:0000256" key="4">
    <source>
        <dbReference type="ARBA" id="ARBA00022617"/>
    </source>
</evidence>
<dbReference type="PROSITE" id="PS50939">
    <property type="entry name" value="CYTOCHROME_B561"/>
    <property type="match status" value="1"/>
</dbReference>
<dbReference type="Pfam" id="PF03188">
    <property type="entry name" value="Cytochrom_B561"/>
    <property type="match status" value="1"/>
</dbReference>
<comment type="caution">
    <text evidence="14">The sequence shown here is derived from an EMBL/GenBank/DDBJ whole genome shotgun (WGS) entry which is preliminary data.</text>
</comment>
<feature type="region of interest" description="Disordered" evidence="11">
    <location>
        <begin position="1"/>
        <end position="42"/>
    </location>
</feature>
<keyword evidence="10 12" id="KW-0472">Membrane</keyword>
<evidence type="ECO:0000313" key="16">
    <source>
        <dbReference type="EMBL" id="PLW56144.1"/>
    </source>
</evidence>
<dbReference type="PANTHER" id="PTHR15422:SF45">
    <property type="entry name" value="CYTOCHROME B561 DOMAIN-CONTAINING PROTEIN"/>
    <property type="match status" value="1"/>
</dbReference>
<evidence type="ECO:0000256" key="8">
    <source>
        <dbReference type="ARBA" id="ARBA00022989"/>
    </source>
</evidence>
<dbReference type="Proteomes" id="UP000235388">
    <property type="component" value="Unassembled WGS sequence"/>
</dbReference>
<dbReference type="GO" id="GO:0140575">
    <property type="term" value="F:transmembrane monodehydroascorbate reductase activity"/>
    <property type="evidence" value="ECO:0007669"/>
    <property type="project" value="InterPro"/>
</dbReference>
<dbReference type="InterPro" id="IPR045150">
    <property type="entry name" value="CYB561D1/2"/>
</dbReference>
<keyword evidence="4" id="KW-0349">Heme</keyword>
<reference evidence="17 18" key="1">
    <citation type="submission" date="2017-11" db="EMBL/GenBank/DDBJ databases">
        <title>De novo assembly and phasing of dikaryotic genomes from two isolates of Puccinia coronata f. sp. avenae, the causal agent of oat crown rust.</title>
        <authorList>
            <person name="Miller M.E."/>
            <person name="Zhang Y."/>
            <person name="Omidvar V."/>
            <person name="Sperschneider J."/>
            <person name="Schwessinger B."/>
            <person name="Raley C."/>
            <person name="Palmer J.M."/>
            <person name="Garnica D."/>
            <person name="Upadhyaya N."/>
            <person name="Rathjen J."/>
            <person name="Taylor J.M."/>
            <person name="Park R.F."/>
            <person name="Dodds P.N."/>
            <person name="Hirsch C.D."/>
            <person name="Kianian S.F."/>
            <person name="Figueroa M."/>
        </authorList>
    </citation>
    <scope>NUCLEOTIDE SEQUENCE [LARGE SCALE GENOMIC DNA]</scope>
    <source>
        <strain evidence="14">12NC29</strain>
        <strain evidence="15">12SD80</strain>
    </source>
</reference>
<feature type="transmembrane region" description="Helical" evidence="12">
    <location>
        <begin position="238"/>
        <end position="258"/>
    </location>
</feature>
<sequence>MPAETQTAPFPSEEQTPLLTEANELPASEPSAQQEHPTLHPRDDRPAYSLSALLDAHRQLSHRTGMAWVAVLGIWIWIVTVWVTVLTHPAGIFTIHPIFQSFSLFCFYHGIIFLQPTDTPAAKRTGLVVHESFQLLGSLAIVVGGSAIFYNKVSHSAPHFTSWHGLLGLTSTCLILFQALFGMLIGFETSRDYIVGDSLGRKLWKFHRASGYLLIFLMTMTVLTVTKADWVISVTSKWSIWVLTVSPIVALIGLLSLVNPNKIFGRR</sequence>
<evidence type="ECO:0000313" key="14">
    <source>
        <dbReference type="EMBL" id="PLW18057.1"/>
    </source>
</evidence>
<feature type="transmembrane region" description="Helical" evidence="12">
    <location>
        <begin position="209"/>
        <end position="226"/>
    </location>
</feature>
<evidence type="ECO:0000256" key="2">
    <source>
        <dbReference type="ARBA" id="ARBA00004141"/>
    </source>
</evidence>
<proteinExistence type="predicted"/>
<keyword evidence="7" id="KW-0249">Electron transport</keyword>
<dbReference type="AlphaFoldDB" id="A0A2N5SXU7"/>
<comment type="subcellular location">
    <subcellularLocation>
        <location evidence="2">Membrane</location>
        <topology evidence="2">Multi-pass membrane protein</topology>
    </subcellularLocation>
</comment>
<dbReference type="EMBL" id="PGCI01000067">
    <property type="protein sequence ID" value="PLW43524.1"/>
    <property type="molecule type" value="Genomic_DNA"/>
</dbReference>